<dbReference type="Pfam" id="PF11000">
    <property type="entry name" value="DUF2840"/>
    <property type="match status" value="1"/>
</dbReference>
<sequence length="154" mass="17897">MSDLTQVEVLWLEKRIENRVRFGRIVKELMVDRHRRVLSFAPGSIFGFVRWTSSDFGTVISRIDILRAVAPGQRCSTVPYVKPGGEILLRLSGWLKVERVLQIIDAIETLGIDPADVAPDHWQHIHNRLSVNESPRPYTKARHQAWLHRRRVMR</sequence>
<accession>A0A109JI85</accession>
<evidence type="ECO:0000313" key="2">
    <source>
        <dbReference type="Proteomes" id="UP000057737"/>
    </source>
</evidence>
<evidence type="ECO:0000313" key="1">
    <source>
        <dbReference type="EMBL" id="KWV49276.1"/>
    </source>
</evidence>
<reference evidence="1 2" key="1">
    <citation type="submission" date="2015-11" db="EMBL/GenBank/DDBJ databases">
        <title>Draft Genome Sequence of the Strain BR 10303 (Bradyrhizobium sp.) isolated from nodules of Centrolobium paraense.</title>
        <authorList>
            <person name="Zelli J.E."/>
            <person name="Simoes-Araujo J.L."/>
            <person name="Barauna A.C."/>
            <person name="Silva K."/>
        </authorList>
    </citation>
    <scope>NUCLEOTIDE SEQUENCE [LARGE SCALE GENOMIC DNA]</scope>
    <source>
        <strain evidence="1 2">BR 10303</strain>
    </source>
</reference>
<keyword evidence="1" id="KW-0378">Hydrolase</keyword>
<comment type="caution">
    <text evidence="1">The sequence shown here is derived from an EMBL/GenBank/DDBJ whole genome shotgun (WGS) entry which is preliminary data.</text>
</comment>
<proteinExistence type="predicted"/>
<dbReference type="AlphaFoldDB" id="A0A109JI85"/>
<keyword evidence="2" id="KW-1185">Reference proteome</keyword>
<protein>
    <submittedName>
        <fullName evidence="1">Glycosidase</fullName>
    </submittedName>
</protein>
<organism evidence="1 2">
    <name type="scientific">Bradyrhizobium macuxiense</name>
    <dbReference type="NCBI Taxonomy" id="1755647"/>
    <lineage>
        <taxon>Bacteria</taxon>
        <taxon>Pseudomonadati</taxon>
        <taxon>Pseudomonadota</taxon>
        <taxon>Alphaproteobacteria</taxon>
        <taxon>Hyphomicrobiales</taxon>
        <taxon>Nitrobacteraceae</taxon>
        <taxon>Bradyrhizobium</taxon>
    </lineage>
</organism>
<name>A0A109JI85_9BRAD</name>
<dbReference type="OrthoDB" id="9810432at2"/>
<keyword evidence="1" id="KW-0326">Glycosidase</keyword>
<dbReference type="EMBL" id="LNCU01000102">
    <property type="protein sequence ID" value="KWV49276.1"/>
    <property type="molecule type" value="Genomic_DNA"/>
</dbReference>
<gene>
    <name evidence="1" type="ORF">AS156_16165</name>
</gene>
<dbReference type="InterPro" id="IPR021263">
    <property type="entry name" value="DUF2840"/>
</dbReference>
<dbReference type="RefSeq" id="WP_066512581.1">
    <property type="nucleotide sequence ID" value="NZ_LNCU01000102.1"/>
</dbReference>
<dbReference type="GO" id="GO:0016798">
    <property type="term" value="F:hydrolase activity, acting on glycosyl bonds"/>
    <property type="evidence" value="ECO:0007669"/>
    <property type="project" value="UniProtKB-KW"/>
</dbReference>
<dbReference type="Proteomes" id="UP000057737">
    <property type="component" value="Unassembled WGS sequence"/>
</dbReference>